<protein>
    <submittedName>
        <fullName evidence="1">Uncharacterized protein</fullName>
    </submittedName>
</protein>
<evidence type="ECO:0000313" key="2">
    <source>
        <dbReference type="Proteomes" id="UP001158598"/>
    </source>
</evidence>
<accession>A0AA35V5U4</accession>
<sequence length="111" mass="10835">MSASDIRAATAGVGAGCFFAPAQAPGAGLAGGAAAFGLGLGAGAAVGAGRTLGTAGCLTTFRCAHPADKARHRATASHWGGSASKRRELAYESIKKPDGRKNPMGLAISVP</sequence>
<organism evidence="1 2">
    <name type="scientific">Methylococcus capsulatus</name>
    <dbReference type="NCBI Taxonomy" id="414"/>
    <lineage>
        <taxon>Bacteria</taxon>
        <taxon>Pseudomonadati</taxon>
        <taxon>Pseudomonadota</taxon>
        <taxon>Gammaproteobacteria</taxon>
        <taxon>Methylococcales</taxon>
        <taxon>Methylococcaceae</taxon>
        <taxon>Methylococcus</taxon>
    </lineage>
</organism>
<reference evidence="1" key="1">
    <citation type="submission" date="2023-03" db="EMBL/GenBank/DDBJ databases">
        <authorList>
            <person name="Pearce D."/>
        </authorList>
    </citation>
    <scope>NUCLEOTIDE SEQUENCE</scope>
    <source>
        <strain evidence="1">Mc</strain>
    </source>
</reference>
<dbReference type="EMBL" id="OX458332">
    <property type="protein sequence ID" value="CAI8857580.1"/>
    <property type="molecule type" value="Genomic_DNA"/>
</dbReference>
<proteinExistence type="predicted"/>
<dbReference type="AlphaFoldDB" id="A0AA35V5U4"/>
<dbReference type="Proteomes" id="UP001158598">
    <property type="component" value="Chromosome"/>
</dbReference>
<evidence type="ECO:0000313" key="1">
    <source>
        <dbReference type="EMBL" id="CAI8857580.1"/>
    </source>
</evidence>
<gene>
    <name evidence="1" type="ORF">MCNOR_2619</name>
</gene>
<name>A0AA35V5U4_METCP</name>